<dbReference type="RefSeq" id="WP_184071636.1">
    <property type="nucleotide sequence ID" value="NZ_JACHNZ010000055.1"/>
</dbReference>
<evidence type="ECO:0008006" key="5">
    <source>
        <dbReference type="Google" id="ProtNLM"/>
    </source>
</evidence>
<feature type="domain" description="S-Me-THD-like C-terminal" evidence="2">
    <location>
        <begin position="165"/>
        <end position="358"/>
    </location>
</feature>
<dbReference type="EMBL" id="JACHNZ010000055">
    <property type="protein sequence ID" value="MBB4633754.1"/>
    <property type="molecule type" value="Genomic_DNA"/>
</dbReference>
<evidence type="ECO:0000313" key="4">
    <source>
        <dbReference type="Proteomes" id="UP000566324"/>
    </source>
</evidence>
<protein>
    <recommendedName>
        <fullName evidence="5">DUF917 domain-containing protein</fullName>
    </recommendedName>
</protein>
<name>A0A7W7F8I4_9SPHN</name>
<dbReference type="Gene3D" id="2.40.390.10">
    <property type="entry name" value="CV3147-like"/>
    <property type="match status" value="1"/>
</dbReference>
<dbReference type="AlphaFoldDB" id="A0A7W7F8I4"/>
<dbReference type="SUPFAM" id="SSF160991">
    <property type="entry name" value="CV3147-like"/>
    <property type="match status" value="1"/>
</dbReference>
<gene>
    <name evidence="3" type="ORF">GGQ98_003404</name>
</gene>
<sequence>MKLELEDVEDFARGAAFLGAGGGGDPYIGRLMLEQAMAQFGPVTFVDIEDIDDDALLVPAAMFGAPTVIVEKLPNGSEAEKALQALETFLGRKATAIMPAEIGGVNALLPVVLASRLGLPVVDCDGMGRAFPELQMVTFSIFGHSASPLAVTDEAGNTVLITARNDADAERLARHTVLAMGASAQICCYPMSGADVKVCGVRGTLTLAFEIGRTIRIARESHKDPFSDLLSYLERTEYYGKCKILADGRIIDVRRETRMGFAIGTVKIEQTGGGRITEVQFQNENLVARSDGQVKAIVPDLITVMDRETAEPITTEGLKFGQRVKVIGTSAPPILRTPEALKVVGPRCFGLDEDFSPIETL</sequence>
<dbReference type="Pfam" id="PF06032">
    <property type="entry name" value="S-Me-THD_N"/>
    <property type="match status" value="1"/>
</dbReference>
<accession>A0A7W7F8I4</accession>
<evidence type="ECO:0000313" key="3">
    <source>
        <dbReference type="EMBL" id="MBB4633754.1"/>
    </source>
</evidence>
<dbReference type="Proteomes" id="UP000566324">
    <property type="component" value="Unassembled WGS sequence"/>
</dbReference>
<dbReference type="InterPro" id="IPR027479">
    <property type="entry name" value="S-Me-THD_N_sf"/>
</dbReference>
<dbReference type="Pfam" id="PF20906">
    <property type="entry name" value="S-Me-THD_C"/>
    <property type="match status" value="1"/>
</dbReference>
<dbReference type="InterPro" id="IPR048350">
    <property type="entry name" value="S-Me-THD-like_C"/>
</dbReference>
<evidence type="ECO:0000259" key="1">
    <source>
        <dbReference type="Pfam" id="PF06032"/>
    </source>
</evidence>
<organism evidence="3 4">
    <name type="scientific">Sphingosinicella soli</name>
    <dbReference type="NCBI Taxonomy" id="333708"/>
    <lineage>
        <taxon>Bacteria</taxon>
        <taxon>Pseudomonadati</taxon>
        <taxon>Pseudomonadota</taxon>
        <taxon>Alphaproteobacteria</taxon>
        <taxon>Sphingomonadales</taxon>
        <taxon>Sphingosinicellaceae</taxon>
        <taxon>Sphingosinicella</taxon>
    </lineage>
</organism>
<comment type="caution">
    <text evidence="3">The sequence shown here is derived from an EMBL/GenBank/DDBJ whole genome shotgun (WGS) entry which is preliminary data.</text>
</comment>
<evidence type="ECO:0000259" key="2">
    <source>
        <dbReference type="Pfam" id="PF20906"/>
    </source>
</evidence>
<proteinExistence type="predicted"/>
<feature type="domain" description="S-Me-THD N-terminal" evidence="1">
    <location>
        <begin position="6"/>
        <end position="162"/>
    </location>
</feature>
<dbReference type="InterPro" id="IPR024071">
    <property type="entry name" value="S-Me-THD_C_sf"/>
</dbReference>
<dbReference type="InterPro" id="IPR010318">
    <property type="entry name" value="S-Me-THD_N"/>
</dbReference>
<reference evidence="3 4" key="1">
    <citation type="submission" date="2020-08" db="EMBL/GenBank/DDBJ databases">
        <title>Genomic Encyclopedia of Type Strains, Phase IV (KMG-IV): sequencing the most valuable type-strain genomes for metagenomic binning, comparative biology and taxonomic classification.</title>
        <authorList>
            <person name="Goeker M."/>
        </authorList>
    </citation>
    <scope>NUCLEOTIDE SEQUENCE [LARGE SCALE GENOMIC DNA]</scope>
    <source>
        <strain evidence="3 4">DSM 17328</strain>
    </source>
</reference>
<dbReference type="Gene3D" id="3.40.1610.10">
    <property type="entry name" value="CV3147-like domain"/>
    <property type="match status" value="1"/>
</dbReference>
<keyword evidence="4" id="KW-1185">Reference proteome</keyword>